<dbReference type="PANTHER" id="PTHR32322">
    <property type="entry name" value="INNER MEMBRANE TRANSPORTER"/>
    <property type="match status" value="1"/>
</dbReference>
<dbReference type="EMBL" id="JAQQFM010000019">
    <property type="protein sequence ID" value="MFL9927618.1"/>
    <property type="molecule type" value="Genomic_DNA"/>
</dbReference>
<dbReference type="Proteomes" id="UP001629246">
    <property type="component" value="Unassembled WGS sequence"/>
</dbReference>
<feature type="transmembrane region" description="Helical" evidence="5">
    <location>
        <begin position="234"/>
        <end position="253"/>
    </location>
</feature>
<feature type="transmembrane region" description="Helical" evidence="5">
    <location>
        <begin position="86"/>
        <end position="107"/>
    </location>
</feature>
<keyword evidence="2 5" id="KW-0812">Transmembrane</keyword>
<evidence type="ECO:0000313" key="8">
    <source>
        <dbReference type="Proteomes" id="UP001629246"/>
    </source>
</evidence>
<feature type="transmembrane region" description="Helical" evidence="5">
    <location>
        <begin position="265"/>
        <end position="282"/>
    </location>
</feature>
<dbReference type="PANTHER" id="PTHR32322:SF9">
    <property type="entry name" value="AMINO-ACID METABOLITE EFFLUX PUMP-RELATED"/>
    <property type="match status" value="1"/>
</dbReference>
<feature type="transmembrane region" description="Helical" evidence="5">
    <location>
        <begin position="114"/>
        <end position="132"/>
    </location>
</feature>
<keyword evidence="3 5" id="KW-1133">Transmembrane helix</keyword>
<name>A0ABW9AFD3_9BURK</name>
<feature type="domain" description="EamA" evidence="6">
    <location>
        <begin position="6"/>
        <end position="130"/>
    </location>
</feature>
<feature type="transmembrane region" description="Helical" evidence="5">
    <location>
        <begin position="32"/>
        <end position="51"/>
    </location>
</feature>
<dbReference type="InterPro" id="IPR037185">
    <property type="entry name" value="EmrE-like"/>
</dbReference>
<comment type="caution">
    <text evidence="7">The sequence shown here is derived from an EMBL/GenBank/DDBJ whole genome shotgun (WGS) entry which is preliminary data.</text>
</comment>
<evidence type="ECO:0000256" key="5">
    <source>
        <dbReference type="SAM" id="Phobius"/>
    </source>
</evidence>
<dbReference type="RefSeq" id="WP_408160855.1">
    <property type="nucleotide sequence ID" value="NZ_JAQQFM010000019.1"/>
</dbReference>
<evidence type="ECO:0000313" key="7">
    <source>
        <dbReference type="EMBL" id="MFL9927618.1"/>
    </source>
</evidence>
<dbReference type="Pfam" id="PF00892">
    <property type="entry name" value="EamA"/>
    <property type="match status" value="2"/>
</dbReference>
<gene>
    <name evidence="7" type="ORF">PQR62_25330</name>
</gene>
<keyword evidence="8" id="KW-1185">Reference proteome</keyword>
<evidence type="ECO:0000256" key="3">
    <source>
        <dbReference type="ARBA" id="ARBA00022989"/>
    </source>
</evidence>
<dbReference type="SUPFAM" id="SSF103481">
    <property type="entry name" value="Multidrug resistance efflux transporter EmrE"/>
    <property type="match status" value="2"/>
</dbReference>
<evidence type="ECO:0000259" key="6">
    <source>
        <dbReference type="Pfam" id="PF00892"/>
    </source>
</evidence>
<dbReference type="Gene3D" id="1.10.3730.20">
    <property type="match status" value="2"/>
</dbReference>
<reference evidence="7 8" key="1">
    <citation type="journal article" date="2024" name="Chem. Sci.">
        <title>Discovery of megapolipeptins by genome mining of a Burkholderiales bacteria collection.</title>
        <authorList>
            <person name="Paulo B.S."/>
            <person name="Recchia M.J.J."/>
            <person name="Lee S."/>
            <person name="Fergusson C.H."/>
            <person name="Romanowski S.B."/>
            <person name="Hernandez A."/>
            <person name="Krull N."/>
            <person name="Liu D.Y."/>
            <person name="Cavanagh H."/>
            <person name="Bos A."/>
            <person name="Gray C.A."/>
            <person name="Murphy B.T."/>
            <person name="Linington R.G."/>
            <person name="Eustaquio A.S."/>
        </authorList>
    </citation>
    <scope>NUCLEOTIDE SEQUENCE [LARGE SCALE GENOMIC DNA]</scope>
    <source>
        <strain evidence="7 8">RL21-008-BIB-A</strain>
    </source>
</reference>
<keyword evidence="4 5" id="KW-0472">Membrane</keyword>
<evidence type="ECO:0000256" key="2">
    <source>
        <dbReference type="ARBA" id="ARBA00022692"/>
    </source>
</evidence>
<feature type="transmembrane region" description="Helical" evidence="5">
    <location>
        <begin position="138"/>
        <end position="157"/>
    </location>
</feature>
<evidence type="ECO:0000256" key="1">
    <source>
        <dbReference type="ARBA" id="ARBA00004141"/>
    </source>
</evidence>
<feature type="transmembrane region" description="Helical" evidence="5">
    <location>
        <begin position="200"/>
        <end position="222"/>
    </location>
</feature>
<evidence type="ECO:0000256" key="4">
    <source>
        <dbReference type="ARBA" id="ARBA00023136"/>
    </source>
</evidence>
<dbReference type="InterPro" id="IPR000620">
    <property type="entry name" value="EamA_dom"/>
</dbReference>
<feature type="domain" description="EamA" evidence="6">
    <location>
        <begin position="141"/>
        <end position="276"/>
    </location>
</feature>
<organism evidence="7 8">
    <name type="scientific">Herbaspirillum lusitanum</name>
    <dbReference type="NCBI Taxonomy" id="213312"/>
    <lineage>
        <taxon>Bacteria</taxon>
        <taxon>Pseudomonadati</taxon>
        <taxon>Pseudomonadota</taxon>
        <taxon>Betaproteobacteria</taxon>
        <taxon>Burkholderiales</taxon>
        <taxon>Oxalobacteraceae</taxon>
        <taxon>Herbaspirillum</taxon>
    </lineage>
</organism>
<dbReference type="InterPro" id="IPR050638">
    <property type="entry name" value="AA-Vitamin_Transporters"/>
</dbReference>
<protein>
    <submittedName>
        <fullName evidence="7">EamA family transporter</fullName>
    </submittedName>
</protein>
<proteinExistence type="predicted"/>
<accession>A0ABW9AFD3</accession>
<feature type="transmembrane region" description="Helical" evidence="5">
    <location>
        <begin position="58"/>
        <end position="80"/>
    </location>
</feature>
<feature type="transmembrane region" description="Helical" evidence="5">
    <location>
        <begin position="169"/>
        <end position="188"/>
    </location>
</feature>
<comment type="subcellular location">
    <subcellularLocation>
        <location evidence="1">Membrane</location>
        <topology evidence="1">Multi-pass membrane protein</topology>
    </subcellularLocation>
</comment>
<sequence length="295" mass="31558">MSTRDLLLALLAVTIWGGNIIAVKLGVADFPPLLMTALRLLIAAAVLLPFARVQRRNLPWILLLSFSFSTLHFSLMFLGLKTAEAGTGAILLQMGTPLATLLGVLLFKERLAPLQIAGLLISLSGVGLLSFSPSIPPLLPFCLLLGSALAWAVSNLIVKYAPAMNMMELICWSSFFGAPQVALASYCFEQDQLQALRHAGWLAWLSVSYCAVLSSALGYWIWYGLLRRYPVSKVVPLSLLSPVLSVIFGVLVFHDALDPGKSGGALLTVGGIVLMSYFGRGVKAAAAERSGKAQA</sequence>